<protein>
    <submittedName>
        <fullName evidence="1">Uncharacterized protein</fullName>
    </submittedName>
</protein>
<accession>A0AAW8NEQ3</accession>
<dbReference type="Proteomes" id="UP001262032">
    <property type="component" value="Unassembled WGS sequence"/>
</dbReference>
<dbReference type="RefSeq" id="WP_310114664.1">
    <property type="nucleotide sequence ID" value="NZ_JAVDTN010000026.1"/>
</dbReference>
<proteinExistence type="predicted"/>
<gene>
    <name evidence="1" type="ORF">J2X12_004117</name>
</gene>
<evidence type="ECO:0000313" key="1">
    <source>
        <dbReference type="EMBL" id="MDR7166063.1"/>
    </source>
</evidence>
<name>A0AAW8NEQ3_PSEOX</name>
<dbReference type="EMBL" id="JAVDWN010000026">
    <property type="protein sequence ID" value="MDR7166063.1"/>
    <property type="molecule type" value="Genomic_DNA"/>
</dbReference>
<dbReference type="GeneID" id="97424560"/>
<sequence length="150" mass="17270">MAEFVIEVQGGKELAAKLRKYGVSILDLSHSMDQTGAYLSKFWSGEVFASRGRVIGEPWPALNDAYATFKARRWPGRPPLFRTGLMNSSFKHKSTKLSATLWNESKYFEYHQEGRGVPQRVMMKVDRQREDHIKQFVADDLETKQREADV</sequence>
<evidence type="ECO:0000313" key="2">
    <source>
        <dbReference type="Proteomes" id="UP001262032"/>
    </source>
</evidence>
<organism evidence="1 2">
    <name type="scientific">Pseudarthrobacter oxydans</name>
    <name type="common">Arthrobacter oxydans</name>
    <dbReference type="NCBI Taxonomy" id="1671"/>
    <lineage>
        <taxon>Bacteria</taxon>
        <taxon>Bacillati</taxon>
        <taxon>Actinomycetota</taxon>
        <taxon>Actinomycetes</taxon>
        <taxon>Micrococcales</taxon>
        <taxon>Micrococcaceae</taxon>
        <taxon>Pseudarthrobacter</taxon>
    </lineage>
</organism>
<dbReference type="AlphaFoldDB" id="A0AAW8NEQ3"/>
<comment type="caution">
    <text evidence="1">The sequence shown here is derived from an EMBL/GenBank/DDBJ whole genome shotgun (WGS) entry which is preliminary data.</text>
</comment>
<reference evidence="1" key="1">
    <citation type="submission" date="2023-07" db="EMBL/GenBank/DDBJ databases">
        <title>Sorghum-associated microbial communities from plants grown in Nebraska, USA.</title>
        <authorList>
            <person name="Schachtman D."/>
        </authorList>
    </citation>
    <scope>NUCLEOTIDE SEQUENCE</scope>
    <source>
        <strain evidence="1">BE261</strain>
    </source>
</reference>